<keyword evidence="4 6" id="KW-0808">Transferase</keyword>
<evidence type="ECO:0000256" key="1">
    <source>
        <dbReference type="ARBA" id="ARBA00001478"/>
    </source>
</evidence>
<dbReference type="Pfam" id="PF13692">
    <property type="entry name" value="Glyco_trans_1_4"/>
    <property type="match status" value="1"/>
</dbReference>
<organism evidence="8 9">
    <name type="scientific">Candidatus Chisholmbacteria bacterium RIFCSPHIGHO2_01_FULL_49_18</name>
    <dbReference type="NCBI Taxonomy" id="1797590"/>
    <lineage>
        <taxon>Bacteria</taxon>
        <taxon>Candidatus Chisholmiibacteriota</taxon>
    </lineage>
</organism>
<evidence type="ECO:0000256" key="3">
    <source>
        <dbReference type="ARBA" id="ARBA00022676"/>
    </source>
</evidence>
<sequence>MKVLFVAAEAAPIVKVGGLGDVAGSLPPSLMRLGVDIRVAIPWYPDIDAVTWKISENKGVGETRLGDTDVPVYLLSRDVFANTGKHEAIVGTDEEEKWFAGFCAAIIEFIRGSDWKPDVFHGNDWHVAQALEHFEKATTEELRSWGYASANLASLVTIHNLSYHTEVLRKAILSADLINAVSPSYAREILTEEFCEGLCAELNERKVDLSGVINGIDYGFWDPKKDAFISSQYGGENWMEGKKRNKEALVAKLGFSANDRLLLGFVGRLDPHQKGVLVLAGAIERLVNMGCQVVILGSGNARAEKALQQVCERHPESCKALLKYDEALAHQIYAGADALVIPSRFEPCGLIQMIAMKYGTLPIAHAVGGLKDTIQDGKNGILYENYDSSAFVQAVERAYRMFTDQGSQWGNMVQSAMKADFSWDRSAQEYVKLYERALEKSKNTHSMSLRHI</sequence>
<dbReference type="Pfam" id="PF08323">
    <property type="entry name" value="Glyco_transf_5"/>
    <property type="match status" value="1"/>
</dbReference>
<comment type="function">
    <text evidence="6">Synthesizes alpha-1,4-glucan chains using ADP-glucose.</text>
</comment>
<dbReference type="Gene3D" id="3.40.50.2000">
    <property type="entry name" value="Glycogen Phosphorylase B"/>
    <property type="match status" value="2"/>
</dbReference>
<evidence type="ECO:0000256" key="4">
    <source>
        <dbReference type="ARBA" id="ARBA00022679"/>
    </source>
</evidence>
<dbReference type="EC" id="2.4.1.21" evidence="6"/>
<dbReference type="InterPro" id="IPR011835">
    <property type="entry name" value="GS/SS"/>
</dbReference>
<keyword evidence="5 6" id="KW-0320">Glycogen biosynthesis</keyword>
<dbReference type="InterPro" id="IPR013534">
    <property type="entry name" value="Starch_synth_cat_dom"/>
</dbReference>
<comment type="pathway">
    <text evidence="6">Glycan biosynthesis; glycogen biosynthesis.</text>
</comment>
<evidence type="ECO:0000313" key="9">
    <source>
        <dbReference type="Proteomes" id="UP000179069"/>
    </source>
</evidence>
<dbReference type="UniPathway" id="UPA00164"/>
<reference evidence="8 9" key="1">
    <citation type="journal article" date="2016" name="Nat. Commun.">
        <title>Thousands of microbial genomes shed light on interconnected biogeochemical processes in an aquifer system.</title>
        <authorList>
            <person name="Anantharaman K."/>
            <person name="Brown C.T."/>
            <person name="Hug L.A."/>
            <person name="Sharon I."/>
            <person name="Castelle C.J."/>
            <person name="Probst A.J."/>
            <person name="Thomas B.C."/>
            <person name="Singh A."/>
            <person name="Wilkins M.J."/>
            <person name="Karaoz U."/>
            <person name="Brodie E.L."/>
            <person name="Williams K.H."/>
            <person name="Hubbard S.S."/>
            <person name="Banfield J.F."/>
        </authorList>
    </citation>
    <scope>NUCLEOTIDE SEQUENCE [LARGE SCALE GENOMIC DNA]</scope>
</reference>
<comment type="caution">
    <text evidence="8">The sequence shown here is derived from an EMBL/GenBank/DDBJ whole genome shotgun (WGS) entry which is preliminary data.</text>
</comment>
<gene>
    <name evidence="6" type="primary">glgA</name>
    <name evidence="8" type="ORF">A2785_03325</name>
</gene>
<accession>A0A1G1VMI9</accession>
<protein>
    <recommendedName>
        <fullName evidence="6">Glycogen synthase</fullName>
        <ecNumber evidence="6">2.4.1.21</ecNumber>
    </recommendedName>
    <alternativeName>
        <fullName evidence="6">Starch [bacterial glycogen] synthase</fullName>
    </alternativeName>
</protein>
<feature type="binding site" evidence="6">
    <location>
        <position position="15"/>
    </location>
    <ligand>
        <name>ADP-alpha-D-glucose</name>
        <dbReference type="ChEBI" id="CHEBI:57498"/>
    </ligand>
</feature>
<evidence type="ECO:0000313" key="8">
    <source>
        <dbReference type="EMBL" id="OGY16598.1"/>
    </source>
</evidence>
<dbReference type="AlphaFoldDB" id="A0A1G1VMI9"/>
<evidence type="ECO:0000256" key="2">
    <source>
        <dbReference type="ARBA" id="ARBA00010281"/>
    </source>
</evidence>
<dbReference type="GO" id="GO:0009011">
    <property type="term" value="F:alpha-1,4-glucan glucosyltransferase (ADP-glucose donor) activity"/>
    <property type="evidence" value="ECO:0007669"/>
    <property type="project" value="UniProtKB-UniRule"/>
</dbReference>
<evidence type="ECO:0000256" key="6">
    <source>
        <dbReference type="HAMAP-Rule" id="MF_00484"/>
    </source>
</evidence>
<feature type="domain" description="Starch synthase catalytic" evidence="7">
    <location>
        <begin position="2"/>
        <end position="200"/>
    </location>
</feature>
<evidence type="ECO:0000256" key="5">
    <source>
        <dbReference type="ARBA" id="ARBA00023056"/>
    </source>
</evidence>
<dbReference type="PANTHER" id="PTHR45825:SF11">
    <property type="entry name" value="ALPHA AMYLASE DOMAIN-CONTAINING PROTEIN"/>
    <property type="match status" value="1"/>
</dbReference>
<proteinExistence type="inferred from homology"/>
<comment type="catalytic activity">
    <reaction evidence="1 6">
        <text>[(1-&gt;4)-alpha-D-glucosyl](n) + ADP-alpha-D-glucose = [(1-&gt;4)-alpha-D-glucosyl](n+1) + ADP + H(+)</text>
        <dbReference type="Rhea" id="RHEA:18189"/>
        <dbReference type="Rhea" id="RHEA-COMP:9584"/>
        <dbReference type="Rhea" id="RHEA-COMP:9587"/>
        <dbReference type="ChEBI" id="CHEBI:15378"/>
        <dbReference type="ChEBI" id="CHEBI:15444"/>
        <dbReference type="ChEBI" id="CHEBI:57498"/>
        <dbReference type="ChEBI" id="CHEBI:456216"/>
        <dbReference type="EC" id="2.4.1.21"/>
    </reaction>
</comment>
<name>A0A1G1VMI9_9BACT</name>
<comment type="similarity">
    <text evidence="2 6">Belongs to the glycosyltransferase 1 family. Bacterial/plant glycogen synthase subfamily.</text>
</comment>
<dbReference type="GO" id="GO:0004373">
    <property type="term" value="F:alpha-1,4-glucan glucosyltransferase (UDP-glucose donor) activity"/>
    <property type="evidence" value="ECO:0007669"/>
    <property type="project" value="InterPro"/>
</dbReference>
<evidence type="ECO:0000259" key="7">
    <source>
        <dbReference type="Pfam" id="PF08323"/>
    </source>
</evidence>
<dbReference type="HAMAP" id="MF_00484">
    <property type="entry name" value="Glycogen_synth"/>
    <property type="match status" value="1"/>
</dbReference>
<dbReference type="PANTHER" id="PTHR45825">
    <property type="entry name" value="GRANULE-BOUND STARCH SYNTHASE 1, CHLOROPLASTIC/AMYLOPLASTIC"/>
    <property type="match status" value="1"/>
</dbReference>
<dbReference type="SUPFAM" id="SSF53756">
    <property type="entry name" value="UDP-Glycosyltransferase/glycogen phosphorylase"/>
    <property type="match status" value="1"/>
</dbReference>
<dbReference type="CDD" id="cd03791">
    <property type="entry name" value="GT5_Glycogen_synthase_DULL1-like"/>
    <property type="match status" value="1"/>
</dbReference>
<dbReference type="EMBL" id="MHCI01000014">
    <property type="protein sequence ID" value="OGY16598.1"/>
    <property type="molecule type" value="Genomic_DNA"/>
</dbReference>
<keyword evidence="3 6" id="KW-0328">Glycosyltransferase</keyword>
<dbReference type="GO" id="GO:0005978">
    <property type="term" value="P:glycogen biosynthetic process"/>
    <property type="evidence" value="ECO:0007669"/>
    <property type="project" value="UniProtKB-UniRule"/>
</dbReference>
<dbReference type="Proteomes" id="UP000179069">
    <property type="component" value="Unassembled WGS sequence"/>
</dbReference>